<comment type="caution">
    <text evidence="1">The sequence shown here is derived from an EMBL/GenBank/DDBJ whole genome shotgun (WGS) entry which is preliminary data.</text>
</comment>
<protein>
    <submittedName>
        <fullName evidence="1">DUF1667 domain-containing protein</fullName>
    </submittedName>
</protein>
<dbReference type="SUPFAM" id="SSF160148">
    <property type="entry name" value="CPE0013-like"/>
    <property type="match status" value="1"/>
</dbReference>
<accession>A0A369NI38</accession>
<sequence length="123" mass="12603">MQFATDIAAYTCICCPLGCRVEVALDENGQVSEVSGYTCKRGADYAAQEAVAPERMVTAVLPVSGCLEPVSAKTQRPVPKAAMKDVLAAVAALRLDAPVAAGDVLIEDVCGTGVAVVATKSVC</sequence>
<dbReference type="EMBL" id="PPTU01000001">
    <property type="protein sequence ID" value="RDB73338.1"/>
    <property type="molecule type" value="Genomic_DNA"/>
</dbReference>
<organism evidence="1 2">
    <name type="scientific">Eggerthella lenta</name>
    <name type="common">Eubacterium lentum</name>
    <dbReference type="NCBI Taxonomy" id="84112"/>
    <lineage>
        <taxon>Bacteria</taxon>
        <taxon>Bacillati</taxon>
        <taxon>Actinomycetota</taxon>
        <taxon>Coriobacteriia</taxon>
        <taxon>Eggerthellales</taxon>
        <taxon>Eggerthellaceae</taxon>
        <taxon>Eggerthella</taxon>
    </lineage>
</organism>
<reference evidence="1 2" key="1">
    <citation type="journal article" date="2018" name="Elife">
        <title>Discovery and characterization of a prevalent human gut bacterial enzyme sufficient for the inactivation of a family of plant toxins.</title>
        <authorList>
            <person name="Koppel N."/>
            <person name="Bisanz J.E."/>
            <person name="Pandelia M.E."/>
            <person name="Turnbaugh P.J."/>
            <person name="Balskus E.P."/>
        </authorList>
    </citation>
    <scope>NUCLEOTIDE SEQUENCE [LARGE SCALE GENOMIC DNA]</scope>
    <source>
        <strain evidence="1 2">W1 BHI 6</strain>
    </source>
</reference>
<dbReference type="PANTHER" id="PTHR39450:SF1">
    <property type="entry name" value="DUF1667 DOMAIN-CONTAINING PROTEIN"/>
    <property type="match status" value="1"/>
</dbReference>
<dbReference type="Pfam" id="PF07892">
    <property type="entry name" value="DUF1667"/>
    <property type="match status" value="1"/>
</dbReference>
<gene>
    <name evidence="1" type="ORF">C1875_00330</name>
</gene>
<dbReference type="InterPro" id="IPR012460">
    <property type="entry name" value="DUF1667"/>
</dbReference>
<dbReference type="Gene3D" id="3.10.530.10">
    <property type="entry name" value="CPE0013-like"/>
    <property type="match status" value="1"/>
</dbReference>
<dbReference type="AlphaFoldDB" id="A0A369NI38"/>
<dbReference type="RefSeq" id="WP_021409223.1">
    <property type="nucleotide sequence ID" value="NZ_AP031442.1"/>
</dbReference>
<dbReference type="Proteomes" id="UP000253970">
    <property type="component" value="Unassembled WGS sequence"/>
</dbReference>
<dbReference type="PANTHER" id="PTHR39450">
    <property type="entry name" value="MOLYBDOPTERIN OXIDOREDUCTASE, 4FE-4S CLUSTER-BINDING SUBUNIT"/>
    <property type="match status" value="1"/>
</dbReference>
<evidence type="ECO:0000313" key="1">
    <source>
        <dbReference type="EMBL" id="RDB73338.1"/>
    </source>
</evidence>
<proteinExistence type="predicted"/>
<evidence type="ECO:0000313" key="2">
    <source>
        <dbReference type="Proteomes" id="UP000253970"/>
    </source>
</evidence>
<name>A0A369NI38_EGGLN</name>
<dbReference type="InterPro" id="IPR036593">
    <property type="entry name" value="CPE0013-like_sf"/>
</dbReference>